<dbReference type="GO" id="GO:0005525">
    <property type="term" value="F:GTP binding"/>
    <property type="evidence" value="ECO:0007669"/>
    <property type="project" value="TreeGrafter"/>
</dbReference>
<evidence type="ECO:0000256" key="1">
    <source>
        <dbReference type="SAM" id="MobiDB-lite"/>
    </source>
</evidence>
<dbReference type="InterPro" id="IPR033469">
    <property type="entry name" value="CYTH-like_dom_sf"/>
</dbReference>
<comment type="caution">
    <text evidence="3">The sequence shown here is derived from an EMBL/GenBank/DDBJ whole genome shotgun (WGS) entry which is preliminary data.</text>
</comment>
<feature type="domain" description="NadR/Ttd14 AAA" evidence="2">
    <location>
        <begin position="91"/>
        <end position="276"/>
    </location>
</feature>
<dbReference type="Gene3D" id="2.40.320.10">
    <property type="entry name" value="Hypothetical Protein Pfu-838710-001"/>
    <property type="match status" value="1"/>
</dbReference>
<dbReference type="InterPro" id="IPR027417">
    <property type="entry name" value="P-loop_NTPase"/>
</dbReference>
<dbReference type="CDD" id="cd02019">
    <property type="entry name" value="NK"/>
    <property type="match status" value="1"/>
</dbReference>
<feature type="compositionally biased region" description="Low complexity" evidence="1">
    <location>
        <begin position="71"/>
        <end position="86"/>
    </location>
</feature>
<dbReference type="InterPro" id="IPR038727">
    <property type="entry name" value="NadR/Ttd14_AAA_dom"/>
</dbReference>
<dbReference type="OrthoDB" id="6375174at2759"/>
<dbReference type="PANTHER" id="PTHR34932">
    <property type="entry name" value="TRPL TRANSLOCATION DEFECT PROTEIN 14"/>
    <property type="match status" value="1"/>
</dbReference>
<dbReference type="AlphaFoldDB" id="A0A3M7RWP7"/>
<accession>A0A3M7RWP7</accession>
<dbReference type="GO" id="GO:0070300">
    <property type="term" value="F:phosphatidic acid binding"/>
    <property type="evidence" value="ECO:0007669"/>
    <property type="project" value="TreeGrafter"/>
</dbReference>
<dbReference type="Gene3D" id="3.40.50.300">
    <property type="entry name" value="P-loop containing nucleotide triphosphate hydrolases"/>
    <property type="match status" value="1"/>
</dbReference>
<dbReference type="InterPro" id="IPR053227">
    <property type="entry name" value="TRPL-trafficking_regulator"/>
</dbReference>
<proteinExistence type="predicted"/>
<evidence type="ECO:0000313" key="3">
    <source>
        <dbReference type="EMBL" id="RNA27737.1"/>
    </source>
</evidence>
<name>A0A3M7RWP7_BRAPC</name>
<feature type="region of interest" description="Disordered" evidence="1">
    <location>
        <begin position="68"/>
        <end position="87"/>
    </location>
</feature>
<evidence type="ECO:0000313" key="4">
    <source>
        <dbReference type="Proteomes" id="UP000276133"/>
    </source>
</evidence>
<organism evidence="3 4">
    <name type="scientific">Brachionus plicatilis</name>
    <name type="common">Marine rotifer</name>
    <name type="synonym">Brachionus muelleri</name>
    <dbReference type="NCBI Taxonomy" id="10195"/>
    <lineage>
        <taxon>Eukaryota</taxon>
        <taxon>Metazoa</taxon>
        <taxon>Spiralia</taxon>
        <taxon>Gnathifera</taxon>
        <taxon>Rotifera</taxon>
        <taxon>Eurotatoria</taxon>
        <taxon>Monogononta</taxon>
        <taxon>Pseudotrocha</taxon>
        <taxon>Ploima</taxon>
        <taxon>Brachionidae</taxon>
        <taxon>Brachionus</taxon>
    </lineage>
</organism>
<reference evidence="3 4" key="1">
    <citation type="journal article" date="2018" name="Sci. Rep.">
        <title>Genomic signatures of local adaptation to the degree of environmental predictability in rotifers.</title>
        <authorList>
            <person name="Franch-Gras L."/>
            <person name="Hahn C."/>
            <person name="Garcia-Roger E.M."/>
            <person name="Carmona M.J."/>
            <person name="Serra M."/>
            <person name="Gomez A."/>
        </authorList>
    </citation>
    <scope>NUCLEOTIDE SEQUENCE [LARGE SCALE GENOMIC DNA]</scope>
    <source>
        <strain evidence="3">HYR1</strain>
    </source>
</reference>
<sequence>MSSIETNASKSASDERLESKSPINVIQLSKLLKLSNPNLKKTQSQSTINDANDDLEIDEPIDHSISALLTPQSSPNAPAQANSNSNKRIHRVVLTGGPCAGKTTSINKIKNFFENIGWKVFCVPETATILLSSGIYFYDLGKHTIDFQENLLKTLLQIEDSINQAAKHYYTEKDQNVIIIYDRGAMDPVAYLDEEDWEILKQRNSAWNEVDLRDNRYDQIIHLITAAKGAEQFYTLDNNLTRTEGLDLARQLDAKIAKAWIGHPYKYVIDNCTDFEIKIARVLQAVCDRIGLQFKGFDVGNRKRKFLVKAVPDATEFPPFQDFNVVHNYLASNSPKVQARIRKRGQSNIWSYTYTVRFIRNDQVVETYRQIDKREYAMLYKTIDSNHFTIYKLRRCFEWKHRYYQLDMYEEPCNPSCRGLIILTTRCMDEDLLLPDFLQIEKDITKDPNYSMFTLSKKKK</sequence>
<dbReference type="Pfam" id="PF13521">
    <property type="entry name" value="AAA_28"/>
    <property type="match status" value="1"/>
</dbReference>
<evidence type="ECO:0000259" key="2">
    <source>
        <dbReference type="Pfam" id="PF13521"/>
    </source>
</evidence>
<dbReference type="Proteomes" id="UP000276133">
    <property type="component" value="Unassembled WGS sequence"/>
</dbReference>
<keyword evidence="4" id="KW-1185">Reference proteome</keyword>
<protein>
    <submittedName>
        <fullName evidence="3">TRPL translocation defect 14 isoform X3</fullName>
    </submittedName>
</protein>
<dbReference type="SUPFAM" id="SSF55154">
    <property type="entry name" value="CYTH-like phosphatases"/>
    <property type="match status" value="1"/>
</dbReference>
<dbReference type="SUPFAM" id="SSF52540">
    <property type="entry name" value="P-loop containing nucleoside triphosphate hydrolases"/>
    <property type="match status" value="1"/>
</dbReference>
<dbReference type="GO" id="GO:0035091">
    <property type="term" value="F:phosphatidylinositol binding"/>
    <property type="evidence" value="ECO:0007669"/>
    <property type="project" value="TreeGrafter"/>
</dbReference>
<gene>
    <name evidence="3" type="ORF">BpHYR1_011814</name>
</gene>
<dbReference type="PANTHER" id="PTHR34932:SF1">
    <property type="entry name" value="TRPL TRANSLOCATION DEFECT PROTEIN 14"/>
    <property type="match status" value="1"/>
</dbReference>
<dbReference type="EMBL" id="REGN01002500">
    <property type="protein sequence ID" value="RNA27737.1"/>
    <property type="molecule type" value="Genomic_DNA"/>
</dbReference>